<evidence type="ECO:0000256" key="1">
    <source>
        <dbReference type="ARBA" id="ARBA00009792"/>
    </source>
</evidence>
<dbReference type="EMBL" id="JADIXZ010000003">
    <property type="protein sequence ID" value="MBK6300053.1"/>
    <property type="molecule type" value="Genomic_DNA"/>
</dbReference>
<dbReference type="GO" id="GO:0006013">
    <property type="term" value="P:mannose metabolic process"/>
    <property type="evidence" value="ECO:0007669"/>
    <property type="project" value="InterPro"/>
</dbReference>
<dbReference type="SUPFAM" id="SSF88713">
    <property type="entry name" value="Glycoside hydrolase/deacetylase"/>
    <property type="match status" value="1"/>
</dbReference>
<dbReference type="Gene3D" id="3.20.110.10">
    <property type="entry name" value="Glycoside hydrolase 38, N terminal domain"/>
    <property type="match status" value="1"/>
</dbReference>
<feature type="domain" description="Glycoside hydrolase family 38 N-terminal" evidence="5">
    <location>
        <begin position="13"/>
        <end position="263"/>
    </location>
</feature>
<dbReference type="InterPro" id="IPR041147">
    <property type="entry name" value="GH38_C"/>
</dbReference>
<comment type="caution">
    <text evidence="7">The sequence shown here is derived from an EMBL/GenBank/DDBJ whole genome shotgun (WGS) entry which is preliminary data.</text>
</comment>
<keyword evidence="4" id="KW-0326">Glycosidase</keyword>
<gene>
    <name evidence="7" type="ORF">IPF40_03015</name>
</gene>
<evidence type="ECO:0000256" key="3">
    <source>
        <dbReference type="ARBA" id="ARBA00022801"/>
    </source>
</evidence>
<dbReference type="PANTHER" id="PTHR46017">
    <property type="entry name" value="ALPHA-MANNOSIDASE 2C1"/>
    <property type="match status" value="1"/>
</dbReference>
<proteinExistence type="inferred from homology"/>
<sequence>MLRVTDDAEPITTVWLVPHTHWDREWYEPFQRFRLRLVDLMDDVVDRALAEPEFRFTMDGQMAAVDDYLEVRPERTEAIRRLVARGQLAIGPWRVLMDEFLCSGETMIRNLEIGLADAARLGPSMPVGYLPDMFGHCAQMPQLLLGVGIERACVWRGVPAGVKRSEFAWRSPDGSTIRTEYLANSYGNAADLFADTEGTAGRLLARIRTQSQWYAAGGFLAMYGTDHAAPLPGLLDQVAALNASDGPEVRVATLTEYLDAIPAPVDSPVVPGELRSHARANILPGVLSVRWPLKEAMAVSERLLARYAEPLAALVLREVPQGYLDLAWRRVVDASCHDSVTGCGVDETALQVQARLEEAGHLAQAVRDRALDLLAQASPAGSVVVVNPLPTPRDDLIELTLPVPSQWPAVELVSSTGQVVATQELSRPEPVLARETVASADLQRLIHRIHDRELFGLQLTGVDIDADERRVTFALAEAGDPGFDSVATGDRLAQAAARHTPQAPWEVVTRAAPTRTLAAKVPVPALGWASFQVRPGQAVAEPSNAASPLVPGGSVLPILCADRTLDNGLIRVEVHDDGTFSVRGADGSFATGLGRIVDGGDCGDTYNYGPPGVDALVTTPLSVTVESGGSRGPVLGRLTVTRDYALPATSDHGGRSAEVVATPVVLHLEVRVDEPFVRVAVSWENRTRDHRLRLHLPTPRTASGSHAQGQLAVVSRSRHPESGPVGEYPLATFPAERFVDAGGLGAILARTTEYEITDGPDGTEIALTLLRAVGWLSRNVHPHRNEPAGPQLPTPAAHVIGPGSLNLAVMPHDGSWAQAGLGRWAESMLHPVVVLRGGASEGSETDSVEGLTIDGKEVDLLSLRRREDGWLQVRVVNSSDEPDTLRLSSAVRPVLAAARCDLLGRHGEVLDVIDEGAVLVPVRPWEIATIALDVGPAPLLERQ</sequence>
<evidence type="ECO:0000313" key="7">
    <source>
        <dbReference type="EMBL" id="MBK6300053.1"/>
    </source>
</evidence>
<accession>A0A934X4A9</accession>
<dbReference type="InterPro" id="IPR037094">
    <property type="entry name" value="Glyco_hydro_38_cen_sf"/>
</dbReference>
<evidence type="ECO:0000259" key="5">
    <source>
        <dbReference type="Pfam" id="PF01074"/>
    </source>
</evidence>
<dbReference type="InterPro" id="IPR000602">
    <property type="entry name" value="Glyco_hydro_38_N"/>
</dbReference>
<keyword evidence="2" id="KW-0479">Metal-binding</keyword>
<feature type="domain" description="Glycosyl hydrolases family 38 C-terminal" evidence="6">
    <location>
        <begin position="858"/>
        <end position="930"/>
    </location>
</feature>
<dbReference type="InterPro" id="IPR027291">
    <property type="entry name" value="Glyco_hydro_38_N_sf"/>
</dbReference>
<dbReference type="GO" id="GO:0009313">
    <property type="term" value="P:oligosaccharide catabolic process"/>
    <property type="evidence" value="ECO:0007669"/>
    <property type="project" value="TreeGrafter"/>
</dbReference>
<evidence type="ECO:0000259" key="6">
    <source>
        <dbReference type="Pfam" id="PF17677"/>
    </source>
</evidence>
<dbReference type="GO" id="GO:0030246">
    <property type="term" value="F:carbohydrate binding"/>
    <property type="evidence" value="ECO:0007669"/>
    <property type="project" value="InterPro"/>
</dbReference>
<evidence type="ECO:0000256" key="2">
    <source>
        <dbReference type="ARBA" id="ARBA00022723"/>
    </source>
</evidence>
<dbReference type="InterPro" id="IPR028995">
    <property type="entry name" value="Glyco_hydro_57/38_cen_sf"/>
</dbReference>
<dbReference type="Proteomes" id="UP000718281">
    <property type="component" value="Unassembled WGS sequence"/>
</dbReference>
<dbReference type="SUPFAM" id="SSF88688">
    <property type="entry name" value="Families 57/38 glycoside transferase middle domain"/>
    <property type="match status" value="1"/>
</dbReference>
<dbReference type="AlphaFoldDB" id="A0A934X4A9"/>
<dbReference type="Pfam" id="PF01074">
    <property type="entry name" value="Glyco_hydro_38N"/>
    <property type="match status" value="1"/>
</dbReference>
<dbReference type="GO" id="GO:0046872">
    <property type="term" value="F:metal ion binding"/>
    <property type="evidence" value="ECO:0007669"/>
    <property type="project" value="UniProtKB-KW"/>
</dbReference>
<reference evidence="7 8" key="1">
    <citation type="submission" date="2020-10" db="EMBL/GenBank/DDBJ databases">
        <title>Connecting structure to function with the recovery of over 1000 high-quality activated sludge metagenome-assembled genomes encoding full-length rRNA genes using long-read sequencing.</title>
        <authorList>
            <person name="Singleton C.M."/>
            <person name="Petriglieri F."/>
            <person name="Kristensen J.M."/>
            <person name="Kirkegaard R.H."/>
            <person name="Michaelsen T.Y."/>
            <person name="Andersen M.H."/>
            <person name="Karst S.M."/>
            <person name="Dueholm M.S."/>
            <person name="Nielsen P.H."/>
            <person name="Albertsen M."/>
        </authorList>
    </citation>
    <scope>NUCLEOTIDE SEQUENCE [LARGE SCALE GENOMIC DNA]</scope>
    <source>
        <strain evidence="7">AalE_18-Q3-R2-46_BAT3C.188</strain>
    </source>
</reference>
<dbReference type="InterPro" id="IPR011013">
    <property type="entry name" value="Gal_mutarotase_sf_dom"/>
</dbReference>
<dbReference type="SUPFAM" id="SSF74650">
    <property type="entry name" value="Galactose mutarotase-like"/>
    <property type="match status" value="1"/>
</dbReference>
<dbReference type="InterPro" id="IPR011330">
    <property type="entry name" value="Glyco_hydro/deAcase_b/a-brl"/>
</dbReference>
<keyword evidence="3" id="KW-0378">Hydrolase</keyword>
<dbReference type="Gene3D" id="1.20.1270.50">
    <property type="entry name" value="Glycoside hydrolase family 38, central domain"/>
    <property type="match status" value="1"/>
</dbReference>
<dbReference type="Pfam" id="PF17677">
    <property type="entry name" value="Glyco_hydro38C2"/>
    <property type="match status" value="1"/>
</dbReference>
<dbReference type="PANTHER" id="PTHR46017:SF2">
    <property type="entry name" value="MANNOSYLGLYCERATE HYDROLASE"/>
    <property type="match status" value="1"/>
</dbReference>
<comment type="similarity">
    <text evidence="1">Belongs to the glycosyl hydrolase 38 family.</text>
</comment>
<dbReference type="Gene3D" id="2.70.98.30">
    <property type="entry name" value="Golgi alpha-mannosidase II, domain 4"/>
    <property type="match status" value="1"/>
</dbReference>
<name>A0A934X4A9_9MICO</name>
<dbReference type="GO" id="GO:0004559">
    <property type="term" value="F:alpha-mannosidase activity"/>
    <property type="evidence" value="ECO:0007669"/>
    <property type="project" value="InterPro"/>
</dbReference>
<protein>
    <submittedName>
        <fullName evidence="7">Alpha-mannosidase</fullName>
    </submittedName>
</protein>
<evidence type="ECO:0000256" key="4">
    <source>
        <dbReference type="ARBA" id="ARBA00023295"/>
    </source>
</evidence>
<evidence type="ECO:0000313" key="8">
    <source>
        <dbReference type="Proteomes" id="UP000718281"/>
    </source>
</evidence>
<organism evidence="7 8">
    <name type="scientific">Candidatus Phosphoribacter hodrii</name>
    <dbReference type="NCBI Taxonomy" id="2953743"/>
    <lineage>
        <taxon>Bacteria</taxon>
        <taxon>Bacillati</taxon>
        <taxon>Actinomycetota</taxon>
        <taxon>Actinomycetes</taxon>
        <taxon>Micrococcales</taxon>
        <taxon>Dermatophilaceae</taxon>
        <taxon>Candidatus Phosphoribacter</taxon>
    </lineage>
</organism>